<sequence length="326" mass="36187">MLQQWGLSDHADAVYRLLLRRPEWDTAKIAAEIGVSETSVEQAVDALVELSLVHRSRGFLRPADPSVALHMLLQRQRADLLHRQKAFVTTEQTVNRLIDEYNRLCVTGARHGYDRLDGMYAVEARLGTLSRQAKRERLAILPGRQATAMLDAWRPVDDLLLGRGVVIHTICQESARGDSSVLDHIRRLPRPQGEIRTAPVLPVWAVIFDREVALVPVDPLEQPKGAVEVFGAGIIAALSALFEQIWHSATPFGVKAAISSEDGVTSQEREVLRLLAQGLTDQRASKMLGIGVRTHRRIVAGLMERLGARSRFEAGVRAAERGWITC</sequence>
<gene>
    <name evidence="2" type="ORF">DP939_21000</name>
</gene>
<reference evidence="2 3" key="1">
    <citation type="submission" date="2018-06" db="EMBL/GenBank/DDBJ databases">
        <title>Sphaerisporangium craniellae sp. nov., isolated from a marine sponge in the South China Sea.</title>
        <authorList>
            <person name="Li L."/>
        </authorList>
    </citation>
    <scope>NUCLEOTIDE SEQUENCE [LARGE SCALE GENOMIC DNA]</scope>
    <source>
        <strain evidence="2 3">LHW63015</strain>
    </source>
</reference>
<organism evidence="2 3">
    <name type="scientific">Spongiactinospora rosea</name>
    <dbReference type="NCBI Taxonomy" id="2248750"/>
    <lineage>
        <taxon>Bacteria</taxon>
        <taxon>Bacillati</taxon>
        <taxon>Actinomycetota</taxon>
        <taxon>Actinomycetes</taxon>
        <taxon>Streptosporangiales</taxon>
        <taxon>Streptosporangiaceae</taxon>
        <taxon>Spongiactinospora</taxon>
    </lineage>
</organism>
<dbReference type="InterPro" id="IPR036390">
    <property type="entry name" value="WH_DNA-bd_sf"/>
</dbReference>
<comment type="caution">
    <text evidence="2">The sequence shown here is derived from an EMBL/GenBank/DDBJ whole genome shotgun (WGS) entry which is preliminary data.</text>
</comment>
<dbReference type="InterPro" id="IPR051797">
    <property type="entry name" value="TrmB-like"/>
</dbReference>
<dbReference type="PANTHER" id="PTHR34293:SF1">
    <property type="entry name" value="HTH-TYPE TRANSCRIPTIONAL REGULATOR TRMBL2"/>
    <property type="match status" value="1"/>
</dbReference>
<dbReference type="GO" id="GO:0006355">
    <property type="term" value="P:regulation of DNA-templated transcription"/>
    <property type="evidence" value="ECO:0007669"/>
    <property type="project" value="InterPro"/>
</dbReference>
<dbReference type="PROSITE" id="PS50043">
    <property type="entry name" value="HTH_LUXR_2"/>
    <property type="match status" value="1"/>
</dbReference>
<dbReference type="Proteomes" id="UP000253303">
    <property type="component" value="Unassembled WGS sequence"/>
</dbReference>
<dbReference type="SMART" id="SM00421">
    <property type="entry name" value="HTH_LUXR"/>
    <property type="match status" value="1"/>
</dbReference>
<dbReference type="InterPro" id="IPR036388">
    <property type="entry name" value="WH-like_DNA-bd_sf"/>
</dbReference>
<dbReference type="RefSeq" id="WP_113982426.1">
    <property type="nucleotide sequence ID" value="NZ_QMEY01000008.1"/>
</dbReference>
<proteinExistence type="predicted"/>
<dbReference type="EMBL" id="QMEY01000008">
    <property type="protein sequence ID" value="RBQ18346.1"/>
    <property type="molecule type" value="Genomic_DNA"/>
</dbReference>
<dbReference type="SUPFAM" id="SSF46785">
    <property type="entry name" value="Winged helix' DNA-binding domain"/>
    <property type="match status" value="1"/>
</dbReference>
<dbReference type="Pfam" id="PF00196">
    <property type="entry name" value="GerE"/>
    <property type="match status" value="1"/>
</dbReference>
<dbReference type="PANTHER" id="PTHR34293">
    <property type="entry name" value="HTH-TYPE TRANSCRIPTIONAL REGULATOR TRMBL2"/>
    <property type="match status" value="1"/>
</dbReference>
<accession>A0A366LWL7</accession>
<dbReference type="SUPFAM" id="SSF46894">
    <property type="entry name" value="C-terminal effector domain of the bipartite response regulators"/>
    <property type="match status" value="1"/>
</dbReference>
<evidence type="ECO:0000259" key="1">
    <source>
        <dbReference type="PROSITE" id="PS50043"/>
    </source>
</evidence>
<dbReference type="InterPro" id="IPR000792">
    <property type="entry name" value="Tscrpt_reg_LuxR_C"/>
</dbReference>
<dbReference type="Gene3D" id="1.10.10.10">
    <property type="entry name" value="Winged helix-like DNA-binding domain superfamily/Winged helix DNA-binding domain"/>
    <property type="match status" value="2"/>
</dbReference>
<dbReference type="OrthoDB" id="4266042at2"/>
<evidence type="ECO:0000313" key="3">
    <source>
        <dbReference type="Proteomes" id="UP000253303"/>
    </source>
</evidence>
<dbReference type="InterPro" id="IPR016032">
    <property type="entry name" value="Sig_transdc_resp-reg_C-effctor"/>
</dbReference>
<name>A0A366LWL7_9ACTN</name>
<protein>
    <submittedName>
        <fullName evidence="2">Helix-turn-helix transcriptional regulator</fullName>
    </submittedName>
</protein>
<keyword evidence="3" id="KW-1185">Reference proteome</keyword>
<evidence type="ECO:0000313" key="2">
    <source>
        <dbReference type="EMBL" id="RBQ18346.1"/>
    </source>
</evidence>
<dbReference type="GO" id="GO:0003677">
    <property type="term" value="F:DNA binding"/>
    <property type="evidence" value="ECO:0007669"/>
    <property type="project" value="InterPro"/>
</dbReference>
<dbReference type="AlphaFoldDB" id="A0A366LWL7"/>
<feature type="domain" description="HTH luxR-type" evidence="1">
    <location>
        <begin position="257"/>
        <end position="322"/>
    </location>
</feature>